<feature type="region of interest" description="Disordered" evidence="5">
    <location>
        <begin position="1"/>
        <end position="75"/>
    </location>
</feature>
<keyword evidence="2 3" id="KW-0143">Chaperone</keyword>
<sequence length="216" mass="24482">MNETSNKNIEDLNKNTTNSEQNSEVNSSESETQENPKDDIHVETSDNQADEVETASHKDALNEEEVLTEEEKLKKDLNAQKDKYVRLFAEFENYKRRTSKERMDLFKTAGQEVMQSLLPVLDDFDRALKEVRKSEDKDLIQGIELINNKLSETLKSKGLALMHVNAGDAFDADLHEAITQIPAPTEELKGKIVDVVEKGYTLGDKIIRFPKVVTGK</sequence>
<evidence type="ECO:0000313" key="7">
    <source>
        <dbReference type="Proteomes" id="UP000643701"/>
    </source>
</evidence>
<feature type="compositionally biased region" description="Low complexity" evidence="5">
    <location>
        <begin position="15"/>
        <end position="30"/>
    </location>
</feature>
<dbReference type="PANTHER" id="PTHR21237:SF23">
    <property type="entry name" value="GRPE PROTEIN HOMOLOG, MITOCHONDRIAL"/>
    <property type="match status" value="1"/>
</dbReference>
<comment type="subunit">
    <text evidence="3">Homodimer.</text>
</comment>
<evidence type="ECO:0000256" key="5">
    <source>
        <dbReference type="SAM" id="MobiDB-lite"/>
    </source>
</evidence>
<reference evidence="6" key="1">
    <citation type="submission" date="2020-03" db="EMBL/GenBank/DDBJ databases">
        <title>Psychroflexus Maritimus sp. nov., isolate from marine sediment.</title>
        <authorList>
            <person name="Zhong Y.-L."/>
        </authorList>
    </citation>
    <scope>NUCLEOTIDE SEQUENCE</scope>
    <source>
        <strain evidence="6">C1</strain>
    </source>
</reference>
<dbReference type="EMBL" id="JAANAS010000001">
    <property type="protein sequence ID" value="NGZ88698.1"/>
    <property type="molecule type" value="Genomic_DNA"/>
</dbReference>
<dbReference type="CDD" id="cd00446">
    <property type="entry name" value="GrpE"/>
    <property type="match status" value="1"/>
</dbReference>
<dbReference type="PRINTS" id="PR00773">
    <property type="entry name" value="GRPEPROTEIN"/>
</dbReference>
<keyword evidence="3" id="KW-0963">Cytoplasm</keyword>
<dbReference type="InterPro" id="IPR009012">
    <property type="entry name" value="GrpE_head"/>
</dbReference>
<dbReference type="PANTHER" id="PTHR21237">
    <property type="entry name" value="GRPE PROTEIN"/>
    <property type="match status" value="1"/>
</dbReference>
<dbReference type="Proteomes" id="UP000643701">
    <property type="component" value="Unassembled WGS sequence"/>
</dbReference>
<gene>
    <name evidence="3" type="primary">grpE</name>
    <name evidence="6" type="ORF">G7034_00320</name>
</gene>
<comment type="function">
    <text evidence="3">Participates actively in the response to hyperosmotic and heat shock by preventing the aggregation of stress-denatured proteins, in association with DnaK and GrpE. It is the nucleotide exchange factor for DnaK and may function as a thermosensor. Unfolded proteins bind initially to DnaJ; upon interaction with the DnaJ-bound protein, DnaK hydrolyzes its bound ATP, resulting in the formation of a stable complex. GrpE releases ADP from DnaK; ATP binding to DnaK triggers the release of the substrate protein, thus completing the reaction cycle. Several rounds of ATP-dependent interactions between DnaJ, DnaK and GrpE are required for fully efficient folding.</text>
</comment>
<dbReference type="InterPro" id="IPR013805">
    <property type="entry name" value="GrpE_CC"/>
</dbReference>
<dbReference type="GO" id="GO:0006457">
    <property type="term" value="P:protein folding"/>
    <property type="evidence" value="ECO:0007669"/>
    <property type="project" value="InterPro"/>
</dbReference>
<dbReference type="Gene3D" id="2.30.22.10">
    <property type="entry name" value="Head domain of nucleotide exchange factor GrpE"/>
    <property type="match status" value="1"/>
</dbReference>
<dbReference type="Pfam" id="PF01025">
    <property type="entry name" value="GrpE"/>
    <property type="match status" value="1"/>
</dbReference>
<comment type="similarity">
    <text evidence="1 3 4">Belongs to the GrpE family.</text>
</comment>
<dbReference type="GO" id="GO:0000774">
    <property type="term" value="F:adenyl-nucleotide exchange factor activity"/>
    <property type="evidence" value="ECO:0007669"/>
    <property type="project" value="InterPro"/>
</dbReference>
<evidence type="ECO:0000256" key="2">
    <source>
        <dbReference type="ARBA" id="ARBA00023186"/>
    </source>
</evidence>
<dbReference type="RefSeq" id="WP_166398968.1">
    <property type="nucleotide sequence ID" value="NZ_JAANAS010000001.1"/>
</dbReference>
<comment type="subcellular location">
    <subcellularLocation>
        <location evidence="3">Cytoplasm</location>
    </subcellularLocation>
</comment>
<organism evidence="6 7">
    <name type="scientific">Psychroflexus maritimus</name>
    <dbReference type="NCBI Taxonomy" id="2714865"/>
    <lineage>
        <taxon>Bacteria</taxon>
        <taxon>Pseudomonadati</taxon>
        <taxon>Bacteroidota</taxon>
        <taxon>Flavobacteriia</taxon>
        <taxon>Flavobacteriales</taxon>
        <taxon>Flavobacteriaceae</taxon>
        <taxon>Psychroflexus</taxon>
    </lineage>
</organism>
<keyword evidence="7" id="KW-1185">Reference proteome</keyword>
<name>A0A967DY41_9FLAO</name>
<dbReference type="GO" id="GO:0051087">
    <property type="term" value="F:protein-folding chaperone binding"/>
    <property type="evidence" value="ECO:0007669"/>
    <property type="project" value="InterPro"/>
</dbReference>
<evidence type="ECO:0000313" key="6">
    <source>
        <dbReference type="EMBL" id="NGZ88698.1"/>
    </source>
</evidence>
<feature type="compositionally biased region" description="Basic and acidic residues" evidence="5">
    <location>
        <begin position="34"/>
        <end position="44"/>
    </location>
</feature>
<dbReference type="SUPFAM" id="SSF51064">
    <property type="entry name" value="Head domain of nucleotide exchange factor GrpE"/>
    <property type="match status" value="1"/>
</dbReference>
<dbReference type="InterPro" id="IPR000740">
    <property type="entry name" value="GrpE"/>
</dbReference>
<keyword evidence="3" id="KW-0346">Stress response</keyword>
<evidence type="ECO:0000256" key="4">
    <source>
        <dbReference type="RuleBase" id="RU004478"/>
    </source>
</evidence>
<dbReference type="GO" id="GO:0005737">
    <property type="term" value="C:cytoplasm"/>
    <property type="evidence" value="ECO:0007669"/>
    <property type="project" value="UniProtKB-SubCell"/>
</dbReference>
<evidence type="ECO:0000256" key="3">
    <source>
        <dbReference type="HAMAP-Rule" id="MF_01151"/>
    </source>
</evidence>
<accession>A0A967DY41</accession>
<dbReference type="SUPFAM" id="SSF58014">
    <property type="entry name" value="Coiled-coil domain of nucleotide exchange factor GrpE"/>
    <property type="match status" value="1"/>
</dbReference>
<protein>
    <recommendedName>
        <fullName evidence="3">Protein GrpE</fullName>
    </recommendedName>
    <alternativeName>
        <fullName evidence="3">HSP-70 cofactor</fullName>
    </alternativeName>
</protein>
<proteinExistence type="inferred from homology"/>
<dbReference type="GO" id="GO:0051082">
    <property type="term" value="F:unfolded protein binding"/>
    <property type="evidence" value="ECO:0007669"/>
    <property type="project" value="TreeGrafter"/>
</dbReference>
<comment type="caution">
    <text evidence="6">The sequence shown here is derived from an EMBL/GenBank/DDBJ whole genome shotgun (WGS) entry which is preliminary data.</text>
</comment>
<dbReference type="Gene3D" id="3.90.20.20">
    <property type="match status" value="1"/>
</dbReference>
<dbReference type="GO" id="GO:0042803">
    <property type="term" value="F:protein homodimerization activity"/>
    <property type="evidence" value="ECO:0007669"/>
    <property type="project" value="InterPro"/>
</dbReference>
<evidence type="ECO:0000256" key="1">
    <source>
        <dbReference type="ARBA" id="ARBA00009054"/>
    </source>
</evidence>
<dbReference type="HAMAP" id="MF_01151">
    <property type="entry name" value="GrpE"/>
    <property type="match status" value="1"/>
</dbReference>
<dbReference type="AlphaFoldDB" id="A0A967DY41"/>